<dbReference type="PRINTS" id="PR00600">
    <property type="entry name" value="PP2APR55"/>
</dbReference>
<dbReference type="AlphaFoldDB" id="A0A0S4KM36"/>
<keyword evidence="2" id="KW-0677">Repeat</keyword>
<dbReference type="SUPFAM" id="SSF50978">
    <property type="entry name" value="WD40 repeat-like"/>
    <property type="match status" value="1"/>
</dbReference>
<dbReference type="Proteomes" id="UP000051952">
    <property type="component" value="Unassembled WGS sequence"/>
</dbReference>
<organism evidence="3 4">
    <name type="scientific">Bodo saltans</name>
    <name type="common">Flagellated protozoan</name>
    <dbReference type="NCBI Taxonomy" id="75058"/>
    <lineage>
        <taxon>Eukaryota</taxon>
        <taxon>Discoba</taxon>
        <taxon>Euglenozoa</taxon>
        <taxon>Kinetoplastea</taxon>
        <taxon>Metakinetoplastina</taxon>
        <taxon>Eubodonida</taxon>
        <taxon>Bodonidae</taxon>
        <taxon>Bodo</taxon>
    </lineage>
</organism>
<dbReference type="InterPro" id="IPR036322">
    <property type="entry name" value="WD40_repeat_dom_sf"/>
</dbReference>
<feature type="non-terminal residue" evidence="3">
    <location>
        <position position="1"/>
    </location>
</feature>
<gene>
    <name evidence="3" type="ORF">BSAL_44220</name>
</gene>
<dbReference type="GO" id="GO:0000159">
    <property type="term" value="C:protein phosphatase type 2A complex"/>
    <property type="evidence" value="ECO:0007669"/>
    <property type="project" value="InterPro"/>
</dbReference>
<name>A0A0S4KM36_BODSA</name>
<proteinExistence type="predicted"/>
<accession>A0A0S4KM36</accession>
<sequence length="265" mass="28348">TVSFHPSHGSLFLLGRSSGHLSVGDLRDPPCRTKRRYGATFELRPEHNTIQHPEHDDILVSVSSASFIGSSTSYVVSRDYLGMKLWDVRNPSRPVNSVGVLQCLAHHLDALYDGDAIFDRFALAVDHESQTVATGCYGGVVAVWRPLDGAASSSASSASSTSGGSFATLSSLEYYDTDCSSTTTQPIAPPPAVVAASASQGGAKPKSNVLSNAEITERFQGGVTEAHRDQRVLQVAVAQGGELFCCATASRFFLFRRGTGFYQQR</sequence>
<dbReference type="InterPro" id="IPR015943">
    <property type="entry name" value="WD40/YVTN_repeat-like_dom_sf"/>
</dbReference>
<dbReference type="OrthoDB" id="6274823at2759"/>
<reference evidence="4" key="1">
    <citation type="submission" date="2015-09" db="EMBL/GenBank/DDBJ databases">
        <authorList>
            <consortium name="Pathogen Informatics"/>
        </authorList>
    </citation>
    <scope>NUCLEOTIDE SEQUENCE [LARGE SCALE GENOMIC DNA]</scope>
    <source>
        <strain evidence="4">Lake Konstanz</strain>
    </source>
</reference>
<protein>
    <submittedName>
        <fullName evidence="3">Uncharacterized protein</fullName>
    </submittedName>
</protein>
<evidence type="ECO:0000256" key="1">
    <source>
        <dbReference type="ARBA" id="ARBA00022574"/>
    </source>
</evidence>
<keyword evidence="1" id="KW-0853">WD repeat</keyword>
<dbReference type="Gene3D" id="2.130.10.10">
    <property type="entry name" value="YVTN repeat-like/Quinoprotein amine dehydrogenase"/>
    <property type="match status" value="1"/>
</dbReference>
<evidence type="ECO:0000313" key="4">
    <source>
        <dbReference type="Proteomes" id="UP000051952"/>
    </source>
</evidence>
<dbReference type="VEuPathDB" id="TriTrypDB:BSAL_44220"/>
<evidence type="ECO:0000256" key="2">
    <source>
        <dbReference type="ARBA" id="ARBA00022737"/>
    </source>
</evidence>
<evidence type="ECO:0000313" key="3">
    <source>
        <dbReference type="EMBL" id="CUI15480.1"/>
    </source>
</evidence>
<dbReference type="PANTHER" id="PTHR11871">
    <property type="entry name" value="PROTEIN PHOSPHATASE PP2A REGULATORY SUBUNIT B"/>
    <property type="match status" value="1"/>
</dbReference>
<dbReference type="GO" id="GO:0019888">
    <property type="term" value="F:protein phosphatase regulator activity"/>
    <property type="evidence" value="ECO:0007669"/>
    <property type="project" value="InterPro"/>
</dbReference>
<keyword evidence="4" id="KW-1185">Reference proteome</keyword>
<dbReference type="InterPro" id="IPR000009">
    <property type="entry name" value="PP2A_PR55"/>
</dbReference>
<dbReference type="EMBL" id="CYKH01002183">
    <property type="protein sequence ID" value="CUI15480.1"/>
    <property type="molecule type" value="Genomic_DNA"/>
</dbReference>